<dbReference type="PANTHER" id="PTHR42830:SF2">
    <property type="entry name" value="OSMC_OHR FAMILY PROTEIN"/>
    <property type="match status" value="1"/>
</dbReference>
<reference evidence="1" key="2">
    <citation type="submission" date="2020-09" db="EMBL/GenBank/DDBJ databases">
        <authorList>
            <person name="Sun Q."/>
            <person name="Zhou Y."/>
        </authorList>
    </citation>
    <scope>NUCLEOTIDE SEQUENCE</scope>
    <source>
        <strain evidence="1">CGMCC 1.12919</strain>
    </source>
</reference>
<dbReference type="Pfam" id="PF02566">
    <property type="entry name" value="OsmC"/>
    <property type="match status" value="1"/>
</dbReference>
<keyword evidence="2" id="KW-1185">Reference proteome</keyword>
<reference evidence="1" key="1">
    <citation type="journal article" date="2014" name="Int. J. Syst. Evol. Microbiol.">
        <title>Complete genome sequence of Corynebacterium casei LMG S-19264T (=DSM 44701T), isolated from a smear-ripened cheese.</title>
        <authorList>
            <consortium name="US DOE Joint Genome Institute (JGI-PGF)"/>
            <person name="Walter F."/>
            <person name="Albersmeier A."/>
            <person name="Kalinowski J."/>
            <person name="Ruckert C."/>
        </authorList>
    </citation>
    <scope>NUCLEOTIDE SEQUENCE</scope>
    <source>
        <strain evidence="1">CGMCC 1.12919</strain>
    </source>
</reference>
<sequence>MKTHAYTATVRWGRDGAVFTDGRFSRSHTWRFDGGIELAASASPHVVRLPFSREDAVDPEEAFVAALASCHMLTFLYLAAKAGVLVDDYEDDAVGIMEPNERGRLWVSRVTLRPRITFAGERRPTPAELEALHHQAHDECFIANSVKTEVVVAQEPSRPDGASVRGAHHP</sequence>
<comment type="caution">
    <text evidence="1">The sequence shown here is derived from an EMBL/GenBank/DDBJ whole genome shotgun (WGS) entry which is preliminary data.</text>
</comment>
<accession>A0A916XC06</accession>
<gene>
    <name evidence="1" type="ORF">GCM10010994_21770</name>
</gene>
<dbReference type="RefSeq" id="WP_188609159.1">
    <property type="nucleotide sequence ID" value="NZ_BMGG01000003.1"/>
</dbReference>
<name>A0A916XC06_9HYPH</name>
<dbReference type="InterPro" id="IPR052707">
    <property type="entry name" value="OsmC_Ohr_Peroxiredoxin"/>
</dbReference>
<dbReference type="Gene3D" id="3.30.300.20">
    <property type="match status" value="1"/>
</dbReference>
<evidence type="ECO:0000313" key="1">
    <source>
        <dbReference type="EMBL" id="GGC62794.1"/>
    </source>
</evidence>
<dbReference type="EMBL" id="BMGG01000003">
    <property type="protein sequence ID" value="GGC62794.1"/>
    <property type="molecule type" value="Genomic_DNA"/>
</dbReference>
<dbReference type="InterPro" id="IPR036102">
    <property type="entry name" value="OsmC/Ohrsf"/>
</dbReference>
<organism evidence="1 2">
    <name type="scientific">Chelatococcus reniformis</name>
    <dbReference type="NCBI Taxonomy" id="1494448"/>
    <lineage>
        <taxon>Bacteria</taxon>
        <taxon>Pseudomonadati</taxon>
        <taxon>Pseudomonadota</taxon>
        <taxon>Alphaproteobacteria</taxon>
        <taxon>Hyphomicrobiales</taxon>
        <taxon>Chelatococcaceae</taxon>
        <taxon>Chelatococcus</taxon>
    </lineage>
</organism>
<proteinExistence type="predicted"/>
<dbReference type="InterPro" id="IPR015946">
    <property type="entry name" value="KH_dom-like_a/b"/>
</dbReference>
<evidence type="ECO:0000313" key="2">
    <source>
        <dbReference type="Proteomes" id="UP000637002"/>
    </source>
</evidence>
<dbReference type="PANTHER" id="PTHR42830">
    <property type="entry name" value="OSMOTICALLY INDUCIBLE FAMILY PROTEIN"/>
    <property type="match status" value="1"/>
</dbReference>
<protein>
    <submittedName>
        <fullName evidence="1">Peroxiredoxin</fullName>
    </submittedName>
</protein>
<dbReference type="AlphaFoldDB" id="A0A916XC06"/>
<dbReference type="InterPro" id="IPR003718">
    <property type="entry name" value="OsmC/Ohr_fam"/>
</dbReference>
<dbReference type="SUPFAM" id="SSF82784">
    <property type="entry name" value="OsmC-like"/>
    <property type="match status" value="1"/>
</dbReference>
<dbReference type="Proteomes" id="UP000637002">
    <property type="component" value="Unassembled WGS sequence"/>
</dbReference>